<evidence type="ECO:0000256" key="9">
    <source>
        <dbReference type="ARBA" id="ARBA00023049"/>
    </source>
</evidence>
<evidence type="ECO:0000256" key="6">
    <source>
        <dbReference type="ARBA" id="ARBA00022801"/>
    </source>
</evidence>
<evidence type="ECO:0000256" key="8">
    <source>
        <dbReference type="ARBA" id="ARBA00022989"/>
    </source>
</evidence>
<evidence type="ECO:0000256" key="3">
    <source>
        <dbReference type="ARBA" id="ARBA00007931"/>
    </source>
</evidence>
<dbReference type="GO" id="GO:0004222">
    <property type="term" value="F:metalloendopeptidase activity"/>
    <property type="evidence" value="ECO:0007669"/>
    <property type="project" value="InterPro"/>
</dbReference>
<dbReference type="GO" id="GO:0016020">
    <property type="term" value="C:membrane"/>
    <property type="evidence" value="ECO:0007669"/>
    <property type="project" value="UniProtKB-SubCell"/>
</dbReference>
<evidence type="ECO:0000259" key="12">
    <source>
        <dbReference type="Pfam" id="PF02163"/>
    </source>
</evidence>
<feature type="transmembrane region" description="Helical" evidence="11">
    <location>
        <begin position="60"/>
        <end position="79"/>
    </location>
</feature>
<gene>
    <name evidence="13" type="primary">rseP</name>
    <name evidence="13" type="ORF">DJ568_03115</name>
</gene>
<reference evidence="13 14" key="1">
    <citation type="submission" date="2018-05" db="EMBL/GenBank/DDBJ databases">
        <title>Mucilaginibacter hurinus sp. nov., isolated from briquette warehouse soil.</title>
        <authorList>
            <person name="Choi L."/>
        </authorList>
    </citation>
    <scope>NUCLEOTIDE SEQUENCE [LARGE SCALE GENOMIC DNA]</scope>
    <source>
        <strain evidence="13 14">ZR32</strain>
    </source>
</reference>
<comment type="cofactor">
    <cofactor evidence="1 11">
        <name>Zn(2+)</name>
        <dbReference type="ChEBI" id="CHEBI:29105"/>
    </cofactor>
</comment>
<sequence length="441" mass="48773">MDKLVMILQFLAGLCLIVFVHELGHYLSARIFGIRVRKFYLFFDAFGKAIFRFRRNGTDFGLGWLPLGGYVTMAGALAGDEEDDGENVPVNERFDHKPIWQRIVVMLSGILMNFLFSLLVFSLLALTYGRKQLNGVGDSLPISPGKLGKQAGLQPGDRVAAINADSSLYVDDLLSTRLLRGNTVLTVIRKKGNERIHMHIAVSPKIMQMVAEKDLSQFYALRAGFKIDSVYTNLDLSQAKNFKHAGVVAVNGDSVNSFNDFYVRLKANEQRQLYLTVVRKGQELILPAHRDKDGHIAFSHEGKIRIQRQVRIPPERSLATGASLTWGAISANSEGFGQMLRGEVSLGDAVLGPIRIATLFGERFEAKRFWTLLAVLSLAIGVFNLLPVAPLDGGAVVLFLWEAVTRKPLGLLPTRIFQLTGIVAMLLLVILASVNDLLNIL</sequence>
<evidence type="ECO:0000256" key="10">
    <source>
        <dbReference type="ARBA" id="ARBA00023136"/>
    </source>
</evidence>
<evidence type="ECO:0000256" key="7">
    <source>
        <dbReference type="ARBA" id="ARBA00022833"/>
    </source>
</evidence>
<evidence type="ECO:0000313" key="13">
    <source>
        <dbReference type="EMBL" id="RCH56860.1"/>
    </source>
</evidence>
<dbReference type="Proteomes" id="UP000253209">
    <property type="component" value="Unassembled WGS sequence"/>
</dbReference>
<keyword evidence="9 11" id="KW-0482">Metalloprotease</keyword>
<dbReference type="GO" id="GO:0046872">
    <property type="term" value="F:metal ion binding"/>
    <property type="evidence" value="ECO:0007669"/>
    <property type="project" value="UniProtKB-KW"/>
</dbReference>
<feature type="domain" description="Peptidase M50" evidence="12">
    <location>
        <begin position="10"/>
        <end position="428"/>
    </location>
</feature>
<dbReference type="InterPro" id="IPR008915">
    <property type="entry name" value="Peptidase_M50"/>
</dbReference>
<dbReference type="RefSeq" id="WP_114003757.1">
    <property type="nucleotide sequence ID" value="NZ_QGDC01000001.1"/>
</dbReference>
<keyword evidence="14" id="KW-1185">Reference proteome</keyword>
<protein>
    <recommendedName>
        <fullName evidence="11">Zinc metalloprotease</fullName>
        <ecNumber evidence="11">3.4.24.-</ecNumber>
    </recommendedName>
</protein>
<feature type="transmembrane region" description="Helical" evidence="11">
    <location>
        <begin position="99"/>
        <end position="126"/>
    </location>
</feature>
<dbReference type="GO" id="GO:0006508">
    <property type="term" value="P:proteolysis"/>
    <property type="evidence" value="ECO:0007669"/>
    <property type="project" value="UniProtKB-KW"/>
</dbReference>
<dbReference type="EMBL" id="QGDC01000001">
    <property type="protein sequence ID" value="RCH56860.1"/>
    <property type="molecule type" value="Genomic_DNA"/>
</dbReference>
<name>A0A367GU81_9SPHI</name>
<dbReference type="PANTHER" id="PTHR42837:SF2">
    <property type="entry name" value="MEMBRANE METALLOPROTEASE ARASP2, CHLOROPLASTIC-RELATED"/>
    <property type="match status" value="1"/>
</dbReference>
<organism evidence="13 14">
    <name type="scientific">Mucilaginibacter hurinus</name>
    <dbReference type="NCBI Taxonomy" id="2201324"/>
    <lineage>
        <taxon>Bacteria</taxon>
        <taxon>Pseudomonadati</taxon>
        <taxon>Bacteroidota</taxon>
        <taxon>Sphingobacteriia</taxon>
        <taxon>Sphingobacteriales</taxon>
        <taxon>Sphingobacteriaceae</taxon>
        <taxon>Mucilaginibacter</taxon>
    </lineage>
</organism>
<dbReference type="InterPro" id="IPR004387">
    <property type="entry name" value="Pept_M50_Zn"/>
</dbReference>
<proteinExistence type="inferred from homology"/>
<feature type="transmembrane region" description="Helical" evidence="11">
    <location>
        <begin position="369"/>
        <end position="389"/>
    </location>
</feature>
<accession>A0A367GU81</accession>
<feature type="transmembrane region" description="Helical" evidence="11">
    <location>
        <begin position="416"/>
        <end position="438"/>
    </location>
</feature>
<feature type="transmembrane region" description="Helical" evidence="11">
    <location>
        <begin position="6"/>
        <end position="28"/>
    </location>
</feature>
<dbReference type="SUPFAM" id="SSF50156">
    <property type="entry name" value="PDZ domain-like"/>
    <property type="match status" value="1"/>
</dbReference>
<comment type="caution">
    <text evidence="13">The sequence shown here is derived from an EMBL/GenBank/DDBJ whole genome shotgun (WGS) entry which is preliminary data.</text>
</comment>
<dbReference type="EC" id="3.4.24.-" evidence="11"/>
<dbReference type="Pfam" id="PF02163">
    <property type="entry name" value="Peptidase_M50"/>
    <property type="match status" value="1"/>
</dbReference>
<comment type="subcellular location">
    <subcellularLocation>
        <location evidence="2">Membrane</location>
        <topology evidence="2">Multi-pass membrane protein</topology>
    </subcellularLocation>
</comment>
<keyword evidence="5 11" id="KW-0812">Transmembrane</keyword>
<evidence type="ECO:0000256" key="1">
    <source>
        <dbReference type="ARBA" id="ARBA00001947"/>
    </source>
</evidence>
<keyword evidence="6 11" id="KW-0378">Hydrolase</keyword>
<dbReference type="NCBIfam" id="TIGR00054">
    <property type="entry name" value="RIP metalloprotease RseP"/>
    <property type="match status" value="1"/>
</dbReference>
<evidence type="ECO:0000256" key="4">
    <source>
        <dbReference type="ARBA" id="ARBA00022670"/>
    </source>
</evidence>
<evidence type="ECO:0000313" key="14">
    <source>
        <dbReference type="Proteomes" id="UP000253209"/>
    </source>
</evidence>
<keyword evidence="7 11" id="KW-0862">Zinc</keyword>
<dbReference type="AlphaFoldDB" id="A0A367GU81"/>
<keyword evidence="4 13" id="KW-0645">Protease</keyword>
<dbReference type="CDD" id="cd06163">
    <property type="entry name" value="S2P-M50_PDZ_RseP-like"/>
    <property type="match status" value="1"/>
</dbReference>
<evidence type="ECO:0000256" key="11">
    <source>
        <dbReference type="RuleBase" id="RU362031"/>
    </source>
</evidence>
<keyword evidence="11" id="KW-0479">Metal-binding</keyword>
<dbReference type="OrthoDB" id="9782003at2"/>
<dbReference type="InterPro" id="IPR036034">
    <property type="entry name" value="PDZ_sf"/>
</dbReference>
<evidence type="ECO:0000256" key="2">
    <source>
        <dbReference type="ARBA" id="ARBA00004141"/>
    </source>
</evidence>
<evidence type="ECO:0000256" key="5">
    <source>
        <dbReference type="ARBA" id="ARBA00022692"/>
    </source>
</evidence>
<comment type="similarity">
    <text evidence="3 11">Belongs to the peptidase M50B family.</text>
</comment>
<keyword evidence="10 11" id="KW-0472">Membrane</keyword>
<keyword evidence="8 11" id="KW-1133">Transmembrane helix</keyword>
<dbReference type="PANTHER" id="PTHR42837">
    <property type="entry name" value="REGULATOR OF SIGMA-E PROTEASE RSEP"/>
    <property type="match status" value="1"/>
</dbReference>